<dbReference type="EMBL" id="WTRC01000020">
    <property type="protein sequence ID" value="MWT19972.1"/>
    <property type="molecule type" value="Genomic_DNA"/>
</dbReference>
<name>A0A3L2P4V7_ECOLX</name>
<dbReference type="EMBL" id="RDDM01000008">
    <property type="protein sequence ID" value="RLY60496.1"/>
    <property type="molecule type" value="Genomic_DNA"/>
</dbReference>
<organism evidence="4 5">
    <name type="scientific">Escherichia coli</name>
    <dbReference type="NCBI Taxonomy" id="562"/>
    <lineage>
        <taxon>Bacteria</taxon>
        <taxon>Pseudomonadati</taxon>
        <taxon>Pseudomonadota</taxon>
        <taxon>Gammaproteobacteria</taxon>
        <taxon>Enterobacterales</taxon>
        <taxon>Enterobacteriaceae</taxon>
        <taxon>Escherichia</taxon>
    </lineage>
</organism>
<protein>
    <submittedName>
        <fullName evidence="4">Uncharacterized protein</fullName>
    </submittedName>
</protein>
<evidence type="ECO:0000313" key="2">
    <source>
        <dbReference type="EMBL" id="MWR87287.1"/>
    </source>
</evidence>
<dbReference type="Proteomes" id="UP000462410">
    <property type="component" value="Unassembled WGS sequence"/>
</dbReference>
<evidence type="ECO:0000313" key="6">
    <source>
        <dbReference type="Proteomes" id="UP000436482"/>
    </source>
</evidence>
<feature type="transmembrane region" description="Helical" evidence="1">
    <location>
        <begin position="147"/>
        <end position="164"/>
    </location>
</feature>
<reference evidence="6 7" key="2">
    <citation type="submission" date="2019-12" db="EMBL/GenBank/DDBJ databases">
        <title>Enteriobacteria Tanzani isolates_8377-8380.</title>
        <authorList>
            <person name="Subbiah M."/>
            <person name="Call D."/>
        </authorList>
    </citation>
    <scope>NUCLEOTIDE SEQUENCE [LARGE SCALE GENOMIC DNA]</scope>
    <source>
        <strain evidence="3 7">8378wH8</strain>
        <strain evidence="2 6">8379wE6</strain>
    </source>
</reference>
<dbReference type="Proteomes" id="UP000436482">
    <property type="component" value="Unassembled WGS sequence"/>
</dbReference>
<sequence>MNTAQLPKKANIYKAMFYFFLNKEKFITLGAINKMAFELEKDEYKRKLEAGKYSLNPDDHKHSLEEYCDDLRKSILASVLIMLGVLFIVIAIGFYSGKFRIIYPLEWKDAVSATGIFILSWSTLFQLGWRNASWKGCRLDELVGLAIFRHVFIFGLFLSLLCFAI</sequence>
<evidence type="ECO:0000313" key="5">
    <source>
        <dbReference type="Proteomes" id="UP000281340"/>
    </source>
</evidence>
<reference evidence="4 5" key="1">
    <citation type="submission" date="2018-10" db="EMBL/GenBank/DDBJ databases">
        <title>Comparison of Escherichia coli isolates recovered from retail chicken and from chicken fecal samples by antimicrobial susceptibility test and whole genome sequencing.</title>
        <authorList>
            <person name="Tang B."/>
            <person name="Ma Y."/>
            <person name="He X."/>
            <person name="Cao L."/>
            <person name="Xia X."/>
            <person name="Yang H."/>
        </authorList>
    </citation>
    <scope>NUCLEOTIDE SEQUENCE [LARGE SCALE GENOMIC DNA]</scope>
    <source>
        <strain evidence="4 5">CMJH98b</strain>
    </source>
</reference>
<gene>
    <name evidence="4" type="ORF">EAI46_02165</name>
    <name evidence="3" type="ORF">GP965_03355</name>
    <name evidence="2" type="ORF">GP979_02965</name>
</gene>
<dbReference type="EMBL" id="WTQQ01000016">
    <property type="protein sequence ID" value="MWR87287.1"/>
    <property type="molecule type" value="Genomic_DNA"/>
</dbReference>
<comment type="caution">
    <text evidence="4">The sequence shown here is derived from an EMBL/GenBank/DDBJ whole genome shotgun (WGS) entry which is preliminary data.</text>
</comment>
<feature type="transmembrane region" description="Helical" evidence="1">
    <location>
        <begin position="75"/>
        <end position="95"/>
    </location>
</feature>
<evidence type="ECO:0000313" key="7">
    <source>
        <dbReference type="Proteomes" id="UP000462410"/>
    </source>
</evidence>
<dbReference type="Proteomes" id="UP000281340">
    <property type="component" value="Unassembled WGS sequence"/>
</dbReference>
<evidence type="ECO:0000256" key="1">
    <source>
        <dbReference type="SAM" id="Phobius"/>
    </source>
</evidence>
<proteinExistence type="predicted"/>
<feature type="transmembrane region" description="Helical" evidence="1">
    <location>
        <begin position="107"/>
        <end position="127"/>
    </location>
</feature>
<evidence type="ECO:0000313" key="3">
    <source>
        <dbReference type="EMBL" id="MWT19972.1"/>
    </source>
</evidence>
<evidence type="ECO:0000313" key="4">
    <source>
        <dbReference type="EMBL" id="RLY60496.1"/>
    </source>
</evidence>
<dbReference type="RefSeq" id="WP_038977116.1">
    <property type="nucleotide sequence ID" value="NZ_BGQJ01000006.1"/>
</dbReference>
<keyword evidence="1" id="KW-1133">Transmembrane helix</keyword>
<accession>A0A3L2P4V7</accession>
<keyword evidence="1" id="KW-0812">Transmembrane</keyword>
<dbReference type="AlphaFoldDB" id="A0A3L2P4V7"/>
<keyword evidence="1" id="KW-0472">Membrane</keyword>